<dbReference type="OrthoDB" id="4164470at2"/>
<accession>A0A1W2FZQ8</accession>
<evidence type="ECO:0000256" key="1">
    <source>
        <dbReference type="SAM" id="MobiDB-lite"/>
    </source>
</evidence>
<dbReference type="RefSeq" id="WP_143447278.1">
    <property type="nucleotide sequence ID" value="NZ_FWXV01000024.1"/>
</dbReference>
<dbReference type="AlphaFoldDB" id="A0A1W2FZQ8"/>
<sequence>MSTSLRRARARNSLDVARDSFALLVTGPRPLSLDGRKFLGLPQRRLALDEVRDLLLARQCPQSTSDAVWAYLVTQARSGAAKWMVGAVGIALPALIAVAARLARWCPRDPDVHAEVLRGFLDALSRVDIDRPWIMLRLRWAAYRAGDAVVAKTLAVARPSAVAALAQPTRGHPDVLLAQAVAEGVLTETTADLIGTTRLEAVSVLEWAARRGVTEWAAYKARWRAEIRLAAYLRARMADAADDLTEHVSAVLVLKQVHRSRPEVSKTGQEARFQGRKEFPNPSASPEVRPCA</sequence>
<organism evidence="2 3">
    <name type="scientific">Kibdelosporangium aridum</name>
    <dbReference type="NCBI Taxonomy" id="2030"/>
    <lineage>
        <taxon>Bacteria</taxon>
        <taxon>Bacillati</taxon>
        <taxon>Actinomycetota</taxon>
        <taxon>Actinomycetes</taxon>
        <taxon>Pseudonocardiales</taxon>
        <taxon>Pseudonocardiaceae</taxon>
        <taxon>Kibdelosporangium</taxon>
    </lineage>
</organism>
<evidence type="ECO:0000313" key="2">
    <source>
        <dbReference type="EMBL" id="SMD27449.1"/>
    </source>
</evidence>
<feature type="region of interest" description="Disordered" evidence="1">
    <location>
        <begin position="263"/>
        <end position="292"/>
    </location>
</feature>
<protein>
    <submittedName>
        <fullName evidence="2">Uncharacterized protein</fullName>
    </submittedName>
</protein>
<evidence type="ECO:0000313" key="3">
    <source>
        <dbReference type="Proteomes" id="UP000192674"/>
    </source>
</evidence>
<gene>
    <name evidence="2" type="ORF">SAMN05661093_11056</name>
</gene>
<dbReference type="Proteomes" id="UP000192674">
    <property type="component" value="Unassembled WGS sequence"/>
</dbReference>
<reference evidence="2 3" key="1">
    <citation type="submission" date="2017-04" db="EMBL/GenBank/DDBJ databases">
        <authorList>
            <person name="Afonso C.L."/>
            <person name="Miller P.J."/>
            <person name="Scott M.A."/>
            <person name="Spackman E."/>
            <person name="Goraichik I."/>
            <person name="Dimitrov K.M."/>
            <person name="Suarez D.L."/>
            <person name="Swayne D.E."/>
        </authorList>
    </citation>
    <scope>NUCLEOTIDE SEQUENCE [LARGE SCALE GENOMIC DNA]</scope>
    <source>
        <strain evidence="2 3">DSM 43828</strain>
    </source>
</reference>
<dbReference type="EMBL" id="FWXV01000024">
    <property type="protein sequence ID" value="SMD27449.1"/>
    <property type="molecule type" value="Genomic_DNA"/>
</dbReference>
<proteinExistence type="predicted"/>
<keyword evidence="3" id="KW-1185">Reference proteome</keyword>
<name>A0A1W2FZQ8_KIBAR</name>